<evidence type="ECO:0000259" key="2">
    <source>
        <dbReference type="Pfam" id="PF04235"/>
    </source>
</evidence>
<evidence type="ECO:0000313" key="3">
    <source>
        <dbReference type="EMBL" id="MFD2217032.1"/>
    </source>
</evidence>
<dbReference type="Proteomes" id="UP001597318">
    <property type="component" value="Unassembled WGS sequence"/>
</dbReference>
<keyword evidence="1" id="KW-1133">Transmembrane helix</keyword>
<dbReference type="InterPro" id="IPR052529">
    <property type="entry name" value="Bact_Transport_Assoc"/>
</dbReference>
<feature type="transmembrane region" description="Helical" evidence="1">
    <location>
        <begin position="202"/>
        <end position="221"/>
    </location>
</feature>
<dbReference type="InterPro" id="IPR007349">
    <property type="entry name" value="DUF418"/>
</dbReference>
<dbReference type="PANTHER" id="PTHR30590">
    <property type="entry name" value="INNER MEMBRANE PROTEIN"/>
    <property type="match status" value="1"/>
</dbReference>
<evidence type="ECO:0000256" key="1">
    <source>
        <dbReference type="SAM" id="Phobius"/>
    </source>
</evidence>
<feature type="transmembrane region" description="Helical" evidence="1">
    <location>
        <begin position="55"/>
        <end position="74"/>
    </location>
</feature>
<feature type="transmembrane region" description="Helical" evidence="1">
    <location>
        <begin position="313"/>
        <end position="332"/>
    </location>
</feature>
<feature type="transmembrane region" description="Helical" evidence="1">
    <location>
        <begin position="94"/>
        <end position="111"/>
    </location>
</feature>
<feature type="transmembrane region" description="Helical" evidence="1">
    <location>
        <begin position="117"/>
        <end position="132"/>
    </location>
</feature>
<feature type="transmembrane region" description="Helical" evidence="1">
    <location>
        <begin position="241"/>
        <end position="260"/>
    </location>
</feature>
<feature type="transmembrane region" description="Helical" evidence="1">
    <location>
        <begin position="266"/>
        <end position="293"/>
    </location>
</feature>
<dbReference type="PANTHER" id="PTHR30590:SF2">
    <property type="entry name" value="INNER MEMBRANE PROTEIN"/>
    <property type="match status" value="1"/>
</dbReference>
<keyword evidence="1" id="KW-0812">Transmembrane</keyword>
<organism evidence="3 4">
    <name type="scientific">Metabacillus endolithicus</name>
    <dbReference type="NCBI Taxonomy" id="1535204"/>
    <lineage>
        <taxon>Bacteria</taxon>
        <taxon>Bacillati</taxon>
        <taxon>Bacillota</taxon>
        <taxon>Bacilli</taxon>
        <taxon>Bacillales</taxon>
        <taxon>Bacillaceae</taxon>
        <taxon>Metabacillus</taxon>
    </lineage>
</organism>
<feature type="domain" description="DUF418" evidence="2">
    <location>
        <begin position="226"/>
        <end position="376"/>
    </location>
</feature>
<accession>A0ABW5C4B3</accession>
<name>A0ABW5C4B3_9BACI</name>
<protein>
    <submittedName>
        <fullName evidence="3">DUF418 domain-containing protein</fullName>
    </submittedName>
</protein>
<reference evidence="4" key="1">
    <citation type="journal article" date="2019" name="Int. J. Syst. Evol. Microbiol.">
        <title>The Global Catalogue of Microorganisms (GCM) 10K type strain sequencing project: providing services to taxonomists for standard genome sequencing and annotation.</title>
        <authorList>
            <consortium name="The Broad Institute Genomics Platform"/>
            <consortium name="The Broad Institute Genome Sequencing Center for Infectious Disease"/>
            <person name="Wu L."/>
            <person name="Ma J."/>
        </authorList>
    </citation>
    <scope>NUCLEOTIDE SEQUENCE [LARGE SCALE GENOMIC DNA]</scope>
    <source>
        <strain evidence="4">CGMCC 1.15474</strain>
    </source>
</reference>
<proteinExistence type="predicted"/>
<evidence type="ECO:0000313" key="4">
    <source>
        <dbReference type="Proteomes" id="UP001597318"/>
    </source>
</evidence>
<feature type="transmembrane region" description="Helical" evidence="1">
    <location>
        <begin position="338"/>
        <end position="359"/>
    </location>
</feature>
<dbReference type="RefSeq" id="WP_247339129.1">
    <property type="nucleotide sequence ID" value="NZ_CP095550.1"/>
</dbReference>
<dbReference type="EMBL" id="JBHUIK010000012">
    <property type="protein sequence ID" value="MFD2217032.1"/>
    <property type="molecule type" value="Genomic_DNA"/>
</dbReference>
<comment type="caution">
    <text evidence="3">The sequence shown here is derived from an EMBL/GenBank/DDBJ whole genome shotgun (WGS) entry which is preliminary data.</text>
</comment>
<feature type="transmembrane region" description="Helical" evidence="1">
    <location>
        <begin position="12"/>
        <end position="35"/>
    </location>
</feature>
<sequence length="391" mass="44764">MKESITRITLIDALRGASLFGILLANILIFQFGMWGKDEIQLYSLSNSNTVAYKFIKVFIEGSFMPIFTFLFGYSMVKMKEKLENHHLKYKRYFVRRFLMLLLLGILHSTFLWEGDILTFYGMMGFFLLLFLNRRMKTIFIWAIILLCLTPLIGYGQLEETKQEQAKMEEYVLDTIQTYSSGSYTEITDHRNNELPMDVSPGLLILILAFIPFMSAPLFLFGIYSAKIGLFTQPALEKRQYIIGMVLVPIGLILKSFNIFSPDFNWSGVLGMLGANLLSLGYIFLFAFLFHILKGKKVKNAFANVGKLSLTNYLMQTVICTTIYYGYGFGLFGHTNLFTGIFLALCIFCLQVIASTFYLKISSQGPVERVLRIVTNFSFRSTLKKKETISL</sequence>
<keyword evidence="1" id="KW-0472">Membrane</keyword>
<keyword evidence="4" id="KW-1185">Reference proteome</keyword>
<gene>
    <name evidence="3" type="ORF">ACFSKK_25550</name>
</gene>
<feature type="transmembrane region" description="Helical" evidence="1">
    <location>
        <begin position="139"/>
        <end position="158"/>
    </location>
</feature>
<dbReference type="Pfam" id="PF04235">
    <property type="entry name" value="DUF418"/>
    <property type="match status" value="1"/>
</dbReference>